<evidence type="ECO:0000313" key="2">
    <source>
        <dbReference type="Proteomes" id="UP001275084"/>
    </source>
</evidence>
<sequence>MSNPDDENLQGPLTWTRLENTRWAMHSWIDEDGLMYVVRDHQGPYSLACYPSNRCDWLWLGKKEMAKPSLGPELKLTTPEGQEFWLDEPDYFTSHTEVDETGHLAIDPDKAPVELDRAAFGRSDQVGTLQKCTWAAFSTKNTLGRSRGPEIKVTSPEDKESWLEDLAYYPQANSWADLDGEEE</sequence>
<dbReference type="AlphaFoldDB" id="A0AAJ0H805"/>
<protein>
    <submittedName>
        <fullName evidence="1">Uncharacterized protein</fullName>
    </submittedName>
</protein>
<dbReference type="Proteomes" id="UP001275084">
    <property type="component" value="Unassembled WGS sequence"/>
</dbReference>
<keyword evidence="2" id="KW-1185">Reference proteome</keyword>
<comment type="caution">
    <text evidence="1">The sequence shown here is derived from an EMBL/GenBank/DDBJ whole genome shotgun (WGS) entry which is preliminary data.</text>
</comment>
<accession>A0AAJ0H805</accession>
<evidence type="ECO:0000313" key="1">
    <source>
        <dbReference type="EMBL" id="KAK3341946.1"/>
    </source>
</evidence>
<organism evidence="1 2">
    <name type="scientific">Lasiosphaeria hispida</name>
    <dbReference type="NCBI Taxonomy" id="260671"/>
    <lineage>
        <taxon>Eukaryota</taxon>
        <taxon>Fungi</taxon>
        <taxon>Dikarya</taxon>
        <taxon>Ascomycota</taxon>
        <taxon>Pezizomycotina</taxon>
        <taxon>Sordariomycetes</taxon>
        <taxon>Sordariomycetidae</taxon>
        <taxon>Sordariales</taxon>
        <taxon>Lasiosphaeriaceae</taxon>
        <taxon>Lasiosphaeria</taxon>
    </lineage>
</organism>
<dbReference type="EMBL" id="JAUIQD010000008">
    <property type="protein sequence ID" value="KAK3341946.1"/>
    <property type="molecule type" value="Genomic_DNA"/>
</dbReference>
<gene>
    <name evidence="1" type="ORF">B0T25DRAFT_356311</name>
</gene>
<reference evidence="1" key="2">
    <citation type="submission" date="2023-06" db="EMBL/GenBank/DDBJ databases">
        <authorList>
            <consortium name="Lawrence Berkeley National Laboratory"/>
            <person name="Haridas S."/>
            <person name="Hensen N."/>
            <person name="Bonometti L."/>
            <person name="Westerberg I."/>
            <person name="Brannstrom I.O."/>
            <person name="Guillou S."/>
            <person name="Cros-Aarteil S."/>
            <person name="Calhoun S."/>
            <person name="Kuo A."/>
            <person name="Mondo S."/>
            <person name="Pangilinan J."/>
            <person name="Riley R."/>
            <person name="Labutti K."/>
            <person name="Andreopoulos B."/>
            <person name="Lipzen A."/>
            <person name="Chen C."/>
            <person name="Yanf M."/>
            <person name="Daum C."/>
            <person name="Ng V."/>
            <person name="Clum A."/>
            <person name="Steindorff A."/>
            <person name="Ohm R."/>
            <person name="Martin F."/>
            <person name="Silar P."/>
            <person name="Natvig D."/>
            <person name="Lalanne C."/>
            <person name="Gautier V."/>
            <person name="Ament-Velasquez S.L."/>
            <person name="Kruys A."/>
            <person name="Hutchinson M.I."/>
            <person name="Powell A.J."/>
            <person name="Barry K."/>
            <person name="Miller A.N."/>
            <person name="Grigoriev I.V."/>
            <person name="Debuchy R."/>
            <person name="Gladieux P."/>
            <person name="Thoren M.H."/>
            <person name="Johannesson H."/>
        </authorList>
    </citation>
    <scope>NUCLEOTIDE SEQUENCE</scope>
    <source>
        <strain evidence="1">CBS 955.72</strain>
    </source>
</reference>
<reference evidence="1" key="1">
    <citation type="journal article" date="2023" name="Mol. Phylogenet. Evol.">
        <title>Genome-scale phylogeny and comparative genomics of the fungal order Sordariales.</title>
        <authorList>
            <person name="Hensen N."/>
            <person name="Bonometti L."/>
            <person name="Westerberg I."/>
            <person name="Brannstrom I.O."/>
            <person name="Guillou S."/>
            <person name="Cros-Aarteil S."/>
            <person name="Calhoun S."/>
            <person name="Haridas S."/>
            <person name="Kuo A."/>
            <person name="Mondo S."/>
            <person name="Pangilinan J."/>
            <person name="Riley R."/>
            <person name="LaButti K."/>
            <person name="Andreopoulos B."/>
            <person name="Lipzen A."/>
            <person name="Chen C."/>
            <person name="Yan M."/>
            <person name="Daum C."/>
            <person name="Ng V."/>
            <person name="Clum A."/>
            <person name="Steindorff A."/>
            <person name="Ohm R.A."/>
            <person name="Martin F."/>
            <person name="Silar P."/>
            <person name="Natvig D.O."/>
            <person name="Lalanne C."/>
            <person name="Gautier V."/>
            <person name="Ament-Velasquez S.L."/>
            <person name="Kruys A."/>
            <person name="Hutchinson M.I."/>
            <person name="Powell A.J."/>
            <person name="Barry K."/>
            <person name="Miller A.N."/>
            <person name="Grigoriev I.V."/>
            <person name="Debuchy R."/>
            <person name="Gladieux P."/>
            <person name="Hiltunen Thoren M."/>
            <person name="Johannesson H."/>
        </authorList>
    </citation>
    <scope>NUCLEOTIDE SEQUENCE</scope>
    <source>
        <strain evidence="1">CBS 955.72</strain>
    </source>
</reference>
<name>A0AAJ0H805_9PEZI</name>
<proteinExistence type="predicted"/>